<proteinExistence type="predicted"/>
<sequence>MILLTFLAARVGPPVWTALTRAVGRPHCLNCSDVYMYAGGALQRRGEDWVEVPTYRGFNVSYFDELERNTEFIYLINAAARSNAKVNTIIIRIPVCGGVSQVAVPSAPTWIDSHPVWR</sequence>
<dbReference type="HOGENOM" id="CLU_2070345_0_0_5"/>
<keyword evidence="2" id="KW-1185">Reference proteome</keyword>
<dbReference type="OrthoDB" id="8224562at2"/>
<evidence type="ECO:0000313" key="1">
    <source>
        <dbReference type="EMBL" id="ACL55764.1"/>
    </source>
</evidence>
<dbReference type="Proteomes" id="UP000008207">
    <property type="component" value="Chromosome"/>
</dbReference>
<reference evidence="1 2" key="1">
    <citation type="submission" date="2009-01" db="EMBL/GenBank/DDBJ databases">
        <title>Complete sequence of chromosome of Methylobacterium nodulans ORS 2060.</title>
        <authorList>
            <consortium name="US DOE Joint Genome Institute"/>
            <person name="Lucas S."/>
            <person name="Copeland A."/>
            <person name="Lapidus A."/>
            <person name="Glavina del Rio T."/>
            <person name="Dalin E."/>
            <person name="Tice H."/>
            <person name="Bruce D."/>
            <person name="Goodwin L."/>
            <person name="Pitluck S."/>
            <person name="Sims D."/>
            <person name="Brettin T."/>
            <person name="Detter J.C."/>
            <person name="Han C."/>
            <person name="Larimer F."/>
            <person name="Land M."/>
            <person name="Hauser L."/>
            <person name="Kyrpides N."/>
            <person name="Ivanova N."/>
            <person name="Marx C.J."/>
            <person name="Richardson P."/>
        </authorList>
    </citation>
    <scope>NUCLEOTIDE SEQUENCE [LARGE SCALE GENOMIC DNA]</scope>
    <source>
        <strain evidence="2">LMG 21967 / CNCM I-2342 / ORS 2060</strain>
    </source>
</reference>
<name>B8IF53_METNO</name>
<evidence type="ECO:0000313" key="2">
    <source>
        <dbReference type="Proteomes" id="UP000008207"/>
    </source>
</evidence>
<dbReference type="AlphaFoldDB" id="B8IF53"/>
<organism evidence="1 2">
    <name type="scientific">Methylobacterium nodulans (strain LMG 21967 / CNCM I-2342 / ORS 2060)</name>
    <dbReference type="NCBI Taxonomy" id="460265"/>
    <lineage>
        <taxon>Bacteria</taxon>
        <taxon>Pseudomonadati</taxon>
        <taxon>Pseudomonadota</taxon>
        <taxon>Alphaproteobacteria</taxon>
        <taxon>Hyphomicrobiales</taxon>
        <taxon>Methylobacteriaceae</taxon>
        <taxon>Methylobacterium</taxon>
    </lineage>
</organism>
<accession>B8IF53</accession>
<gene>
    <name evidence="1" type="ordered locus">Mnod_0732</name>
</gene>
<dbReference type="STRING" id="460265.Mnod_0732"/>
<protein>
    <submittedName>
        <fullName evidence="1">Uncharacterized protein</fullName>
    </submittedName>
</protein>
<dbReference type="RefSeq" id="WP_015927469.1">
    <property type="nucleotide sequence ID" value="NC_011894.1"/>
</dbReference>
<dbReference type="KEGG" id="mno:Mnod_0732"/>
<dbReference type="eggNOG" id="ENOG5030CMQ">
    <property type="taxonomic scope" value="Bacteria"/>
</dbReference>
<dbReference type="EMBL" id="CP001349">
    <property type="protein sequence ID" value="ACL55764.1"/>
    <property type="molecule type" value="Genomic_DNA"/>
</dbReference>